<dbReference type="KEGG" id="pmrn:116948295"/>
<dbReference type="GO" id="GO:0005768">
    <property type="term" value="C:endosome"/>
    <property type="evidence" value="ECO:0007669"/>
    <property type="project" value="TreeGrafter"/>
</dbReference>
<comment type="similarity">
    <text evidence="1">Belongs to the peptidase S28 family.</text>
</comment>
<proteinExistence type="inferred from homology"/>
<dbReference type="GO" id="GO:0006508">
    <property type="term" value="P:proteolysis"/>
    <property type="evidence" value="ECO:0007669"/>
    <property type="project" value="UniProtKB-KW"/>
</dbReference>
<feature type="chain" id="PRO_5042499277" evidence="6">
    <location>
        <begin position="25"/>
        <end position="517"/>
    </location>
</feature>
<dbReference type="GO" id="GO:0008239">
    <property type="term" value="F:dipeptidyl-peptidase activity"/>
    <property type="evidence" value="ECO:0007669"/>
    <property type="project" value="TreeGrafter"/>
</dbReference>
<keyword evidence="5" id="KW-0325">Glycoprotein</keyword>
<protein>
    <submittedName>
        <fullName evidence="8">Thymus-specific serine protease-like</fullName>
    </submittedName>
</protein>
<dbReference type="RefSeq" id="XP_032820707.1">
    <property type="nucleotide sequence ID" value="XM_032964816.1"/>
</dbReference>
<dbReference type="Proteomes" id="UP001318040">
    <property type="component" value="Chromosome 33"/>
</dbReference>
<dbReference type="InterPro" id="IPR008758">
    <property type="entry name" value="Peptidase_S28"/>
</dbReference>
<dbReference type="InterPro" id="IPR042269">
    <property type="entry name" value="Ser_carbopepase_S28_SKS"/>
</dbReference>
<gene>
    <name evidence="8" type="primary">LOC116948295</name>
</gene>
<keyword evidence="7" id="KW-1185">Reference proteome</keyword>
<dbReference type="PANTHER" id="PTHR11010">
    <property type="entry name" value="PROTEASE S28 PRO-X CARBOXYPEPTIDASE-RELATED"/>
    <property type="match status" value="1"/>
</dbReference>
<dbReference type="SUPFAM" id="SSF53474">
    <property type="entry name" value="alpha/beta-Hydrolases"/>
    <property type="match status" value="1"/>
</dbReference>
<dbReference type="Pfam" id="PF05577">
    <property type="entry name" value="Peptidase_S28"/>
    <property type="match status" value="1"/>
</dbReference>
<dbReference type="AlphaFoldDB" id="A0AAJ7TMP3"/>
<keyword evidence="3 6" id="KW-0732">Signal</keyword>
<evidence type="ECO:0000256" key="6">
    <source>
        <dbReference type="SAM" id="SignalP"/>
    </source>
</evidence>
<dbReference type="PANTHER" id="PTHR11010:SF11">
    <property type="entry name" value="THYMUS-SPECIFIC SERINE PROTEASE"/>
    <property type="match status" value="1"/>
</dbReference>
<keyword evidence="4" id="KW-0378">Hydrolase</keyword>
<dbReference type="Gene3D" id="3.40.50.1820">
    <property type="entry name" value="alpha/beta hydrolase"/>
    <property type="match status" value="1"/>
</dbReference>
<reference evidence="8" key="1">
    <citation type="submission" date="2025-08" db="UniProtKB">
        <authorList>
            <consortium name="RefSeq"/>
        </authorList>
    </citation>
    <scope>IDENTIFICATION</scope>
    <source>
        <tissue evidence="8">Sperm</tissue>
    </source>
</reference>
<accession>A0AAJ7TMP3</accession>
<evidence type="ECO:0000256" key="5">
    <source>
        <dbReference type="ARBA" id="ARBA00023180"/>
    </source>
</evidence>
<evidence type="ECO:0000256" key="4">
    <source>
        <dbReference type="ARBA" id="ARBA00022801"/>
    </source>
</evidence>
<dbReference type="GO" id="GO:0005764">
    <property type="term" value="C:lysosome"/>
    <property type="evidence" value="ECO:0007669"/>
    <property type="project" value="TreeGrafter"/>
</dbReference>
<evidence type="ECO:0000313" key="8">
    <source>
        <dbReference type="RefSeq" id="XP_032820707.1"/>
    </source>
</evidence>
<feature type="signal peptide" evidence="6">
    <location>
        <begin position="1"/>
        <end position="24"/>
    </location>
</feature>
<name>A0AAJ7TMP3_PETMA</name>
<sequence>MPGWWCSSILALLACCFLFHVGSAAFSGGRHAWITRQRMHTHRQLQLRQHFWQTVKTELTMPNSILSAIPQERFLQQPLDHFDRRTKETYKQRYWVNNMNWKKPDGPVFLFIGGEGALSEYDVLAGEHVELSAKYGALVAAVEHRFYGESINPDGLKMENLQYLSSQQALADLASFHAYLVDTYNLTRNNTWICFGGSYPGSLSAWFRLKFPHLVFAAVASSAPVRAQLDFQGYNKVVAASLADKVVGGSDKCLSRVREAFATVDAKLTGKELSGLERDFKSCVPFAGPDDLALFASNLADIFMSVVQYNREMPNSDIRALCAAMIDTGKSAYQQLVALNENYLSIEQRNCSDNTYANFIADLSNTTATRVGVGMRQWTYQTCTEFGYYQTCVSERDCPFLQLMTLSWNLDLCGRVFGVDPASVASAVRFTNEYYGADHPRGSRILFVNGDIDPWHALSVLRNETRSEVAIFINGTAHCANMSPTSPSDPPSLTNARLKIDEQVGDWLHQAKRRQLL</sequence>
<dbReference type="Gene3D" id="1.20.120.980">
    <property type="entry name" value="Serine carboxypeptidase S28, SKS domain"/>
    <property type="match status" value="1"/>
</dbReference>
<keyword evidence="2" id="KW-0645">Protease</keyword>
<evidence type="ECO:0000256" key="2">
    <source>
        <dbReference type="ARBA" id="ARBA00022670"/>
    </source>
</evidence>
<dbReference type="InterPro" id="IPR029058">
    <property type="entry name" value="AB_hydrolase_fold"/>
</dbReference>
<dbReference type="GO" id="GO:0070008">
    <property type="term" value="F:serine-type exopeptidase activity"/>
    <property type="evidence" value="ECO:0007669"/>
    <property type="project" value="InterPro"/>
</dbReference>
<dbReference type="FunFam" id="3.40.50.1820:FF:000200">
    <property type="entry name" value="Serine protease 16"/>
    <property type="match status" value="1"/>
</dbReference>
<evidence type="ECO:0000256" key="3">
    <source>
        <dbReference type="ARBA" id="ARBA00022729"/>
    </source>
</evidence>
<evidence type="ECO:0000313" key="7">
    <source>
        <dbReference type="Proteomes" id="UP001318040"/>
    </source>
</evidence>
<organism evidence="7 8">
    <name type="scientific">Petromyzon marinus</name>
    <name type="common">Sea lamprey</name>
    <dbReference type="NCBI Taxonomy" id="7757"/>
    <lineage>
        <taxon>Eukaryota</taxon>
        <taxon>Metazoa</taxon>
        <taxon>Chordata</taxon>
        <taxon>Craniata</taxon>
        <taxon>Vertebrata</taxon>
        <taxon>Cyclostomata</taxon>
        <taxon>Hyperoartia</taxon>
        <taxon>Petromyzontiformes</taxon>
        <taxon>Petromyzontidae</taxon>
        <taxon>Petromyzon</taxon>
    </lineage>
</organism>
<evidence type="ECO:0000256" key="1">
    <source>
        <dbReference type="ARBA" id="ARBA00011079"/>
    </source>
</evidence>